<dbReference type="GO" id="GO:0016020">
    <property type="term" value="C:membrane"/>
    <property type="evidence" value="ECO:0007669"/>
    <property type="project" value="UniProtKB-ARBA"/>
</dbReference>
<dbReference type="InterPro" id="IPR007863">
    <property type="entry name" value="Peptidase_M16_C"/>
</dbReference>
<evidence type="ECO:0000259" key="5">
    <source>
        <dbReference type="Pfam" id="PF05193"/>
    </source>
</evidence>
<evidence type="ECO:0000313" key="7">
    <source>
        <dbReference type="Proteomes" id="UP001461498"/>
    </source>
</evidence>
<dbReference type="Gene3D" id="3.30.830.10">
    <property type="entry name" value="Metalloenzyme, LuxS/M16 peptidase-like"/>
    <property type="match status" value="2"/>
</dbReference>
<dbReference type="Proteomes" id="UP001461498">
    <property type="component" value="Unassembled WGS sequence"/>
</dbReference>
<gene>
    <name evidence="6" type="ORF">O3M35_011330</name>
</gene>
<keyword evidence="2" id="KW-0809">Transit peptide</keyword>
<evidence type="ECO:0000256" key="2">
    <source>
        <dbReference type="ARBA" id="ARBA00022946"/>
    </source>
</evidence>
<dbReference type="InterPro" id="IPR011765">
    <property type="entry name" value="Pept_M16_N"/>
</dbReference>
<dbReference type="SUPFAM" id="SSF63411">
    <property type="entry name" value="LuxS/MPP-like metallohydrolase"/>
    <property type="match status" value="2"/>
</dbReference>
<feature type="domain" description="Peptidase M16 N-terminal" evidence="4">
    <location>
        <begin position="42"/>
        <end position="183"/>
    </location>
</feature>
<protein>
    <recommendedName>
        <fullName evidence="8">Cytochrome b-c1 complex subunit 2, mitochondrial</fullName>
    </recommendedName>
</protein>
<dbReference type="GO" id="GO:0005739">
    <property type="term" value="C:mitochondrion"/>
    <property type="evidence" value="ECO:0007669"/>
    <property type="project" value="UniProtKB-SubCell"/>
</dbReference>
<accession>A0AAW1CW74</accession>
<name>A0AAW1CW74_9HEMI</name>
<dbReference type="PANTHER" id="PTHR11851">
    <property type="entry name" value="METALLOPROTEASE"/>
    <property type="match status" value="1"/>
</dbReference>
<evidence type="ECO:0008006" key="8">
    <source>
        <dbReference type="Google" id="ProtNLM"/>
    </source>
</evidence>
<sequence length="438" mass="47211">MNISRICLSFLPKRFYAAQPKPSGTCLQSELKTDTLSNKIVVASYDSPVPGLCKVAVAVRAGSRYESHDNLGVSHVLRSSAGLSTKHATHFAISKNLQQIGATLSATSDRETIVYMLETTVDNLDCGLQYLKYSICGQEFRPWELSDNLPRLKYELAIVPPEVKVLDMIHKAAYRSELGNPLFAKKDRISKISAETLQQFVTCNFLSSRTSVAGIGVDHEVLKSFAEGLDYPTHEGETACSPYHGGEVRKEKNLPFVHSIIAAESCGLNKKDVFAFAVLRYALGAGSNVSSGIGCSPLSRVLGNSLGPVSARAISISHSDTGLFGVYIKCVPEDAVNAVPAVIKALKSGVTAEDINRGKAQLKSQLLFCAESADDLVHDIANQCALIKCARSPMQLSQEVESVTANQVKQALDKVVAGKKSMASLGNIFCVPYLSDIH</sequence>
<proteinExistence type="predicted"/>
<comment type="subcellular location">
    <subcellularLocation>
        <location evidence="1">Mitochondrion</location>
    </subcellularLocation>
</comment>
<dbReference type="Pfam" id="PF05193">
    <property type="entry name" value="Peptidase_M16_C"/>
    <property type="match status" value="1"/>
</dbReference>
<dbReference type="FunFam" id="3.30.830.10:FF:000021">
    <property type="entry name" value="Cytochrome b-c1 complex subunit 2"/>
    <property type="match status" value="1"/>
</dbReference>
<comment type="caution">
    <text evidence="6">The sequence shown here is derived from an EMBL/GenBank/DDBJ whole genome shotgun (WGS) entry which is preliminary data.</text>
</comment>
<dbReference type="FunFam" id="3.30.830.10:FF:000039">
    <property type="entry name" value="Ubiquinol-cytochrome c reductase core subunit 2"/>
    <property type="match status" value="1"/>
</dbReference>
<evidence type="ECO:0000256" key="3">
    <source>
        <dbReference type="ARBA" id="ARBA00023128"/>
    </source>
</evidence>
<dbReference type="PANTHER" id="PTHR11851:SF226">
    <property type="entry name" value="CYTOCHROME B-C1 COMPLEX SUBUNIT 2, MITOCHONDRIAL"/>
    <property type="match status" value="1"/>
</dbReference>
<dbReference type="InterPro" id="IPR011249">
    <property type="entry name" value="Metalloenz_LuxS/M16"/>
</dbReference>
<evidence type="ECO:0000256" key="1">
    <source>
        <dbReference type="ARBA" id="ARBA00004173"/>
    </source>
</evidence>
<dbReference type="AlphaFoldDB" id="A0AAW1CW74"/>
<keyword evidence="3" id="KW-0496">Mitochondrion</keyword>
<dbReference type="EMBL" id="JAPXFL010000008">
    <property type="protein sequence ID" value="KAK9502582.1"/>
    <property type="molecule type" value="Genomic_DNA"/>
</dbReference>
<evidence type="ECO:0000259" key="4">
    <source>
        <dbReference type="Pfam" id="PF00675"/>
    </source>
</evidence>
<organism evidence="6 7">
    <name type="scientific">Rhynocoris fuscipes</name>
    <dbReference type="NCBI Taxonomy" id="488301"/>
    <lineage>
        <taxon>Eukaryota</taxon>
        <taxon>Metazoa</taxon>
        <taxon>Ecdysozoa</taxon>
        <taxon>Arthropoda</taxon>
        <taxon>Hexapoda</taxon>
        <taxon>Insecta</taxon>
        <taxon>Pterygota</taxon>
        <taxon>Neoptera</taxon>
        <taxon>Paraneoptera</taxon>
        <taxon>Hemiptera</taxon>
        <taxon>Heteroptera</taxon>
        <taxon>Panheteroptera</taxon>
        <taxon>Cimicomorpha</taxon>
        <taxon>Reduviidae</taxon>
        <taxon>Harpactorinae</taxon>
        <taxon>Harpactorini</taxon>
        <taxon>Rhynocoris</taxon>
    </lineage>
</organism>
<reference evidence="6 7" key="1">
    <citation type="submission" date="2022-12" db="EMBL/GenBank/DDBJ databases">
        <title>Chromosome-level genome assembly of true bugs.</title>
        <authorList>
            <person name="Ma L."/>
            <person name="Li H."/>
        </authorList>
    </citation>
    <scope>NUCLEOTIDE SEQUENCE [LARGE SCALE GENOMIC DNA]</scope>
    <source>
        <strain evidence="6">Lab_2022b</strain>
    </source>
</reference>
<dbReference type="Pfam" id="PF00675">
    <property type="entry name" value="Peptidase_M16"/>
    <property type="match status" value="1"/>
</dbReference>
<evidence type="ECO:0000313" key="6">
    <source>
        <dbReference type="EMBL" id="KAK9502582.1"/>
    </source>
</evidence>
<dbReference type="GO" id="GO:0046872">
    <property type="term" value="F:metal ion binding"/>
    <property type="evidence" value="ECO:0007669"/>
    <property type="project" value="InterPro"/>
</dbReference>
<feature type="domain" description="Peptidase M16 C-terminal" evidence="5">
    <location>
        <begin position="191"/>
        <end position="362"/>
    </location>
</feature>
<dbReference type="InterPro" id="IPR050361">
    <property type="entry name" value="MPP/UQCRC_Complex"/>
</dbReference>
<keyword evidence="7" id="KW-1185">Reference proteome</keyword>